<dbReference type="PANTHER" id="PTHR43771">
    <property type="entry name" value="PHOSPHOMANNOMUTASE"/>
    <property type="match status" value="1"/>
</dbReference>
<evidence type="ECO:0000259" key="7">
    <source>
        <dbReference type="Pfam" id="PF02880"/>
    </source>
</evidence>
<keyword evidence="5" id="KW-0413">Isomerase</keyword>
<dbReference type="GO" id="GO:0016868">
    <property type="term" value="F:intramolecular phosphotransferase activity"/>
    <property type="evidence" value="ECO:0007669"/>
    <property type="project" value="InterPro"/>
</dbReference>
<proteinExistence type="predicted"/>
<feature type="domain" description="Alpha-D-phosphohexomutase alpha/beta/alpha" evidence="7">
    <location>
        <begin position="3"/>
        <end position="68"/>
    </location>
</feature>
<evidence type="ECO:0000256" key="3">
    <source>
        <dbReference type="ARBA" id="ARBA00022723"/>
    </source>
</evidence>
<keyword evidence="2" id="KW-0597">Phosphoprotein</keyword>
<comment type="cofactor">
    <cofactor evidence="1">
        <name>Mg(2+)</name>
        <dbReference type="ChEBI" id="CHEBI:18420"/>
    </cofactor>
</comment>
<dbReference type="EMBL" id="MFDM01000018">
    <property type="protein sequence ID" value="OGE43064.1"/>
    <property type="molecule type" value="Genomic_DNA"/>
</dbReference>
<dbReference type="InterPro" id="IPR036900">
    <property type="entry name" value="A-D-PHexomutase_C_sf"/>
</dbReference>
<gene>
    <name evidence="8" type="ORF">A3B45_04655</name>
</gene>
<dbReference type="InterPro" id="IPR005843">
    <property type="entry name" value="A-D-PHexomutase_C"/>
</dbReference>
<dbReference type="Proteomes" id="UP000178565">
    <property type="component" value="Unassembled WGS sequence"/>
</dbReference>
<accession>A0A1F5KQE5</accession>
<evidence type="ECO:0000259" key="6">
    <source>
        <dbReference type="Pfam" id="PF00408"/>
    </source>
</evidence>
<dbReference type="Pfam" id="PF02880">
    <property type="entry name" value="PGM_PMM_III"/>
    <property type="match status" value="1"/>
</dbReference>
<dbReference type="PANTHER" id="PTHR43771:SF2">
    <property type="entry name" value="PHOSPHOMANNOMUTASE_PHOSPHOGLUCOMUTASE"/>
    <property type="match status" value="1"/>
</dbReference>
<dbReference type="InterPro" id="IPR005846">
    <property type="entry name" value="A-D-PHexomutase_a/b/a-III"/>
</dbReference>
<dbReference type="AlphaFoldDB" id="A0A1F5KQE5"/>
<comment type="caution">
    <text evidence="8">The sequence shown here is derived from an EMBL/GenBank/DDBJ whole genome shotgun (WGS) entry which is preliminary data.</text>
</comment>
<evidence type="ECO:0008006" key="10">
    <source>
        <dbReference type="Google" id="ProtNLM"/>
    </source>
</evidence>
<dbReference type="Gene3D" id="3.40.120.10">
    <property type="entry name" value="Alpha-D-Glucose-1,6-Bisphosphate, subunit A, domain 3"/>
    <property type="match status" value="1"/>
</dbReference>
<evidence type="ECO:0000313" key="8">
    <source>
        <dbReference type="EMBL" id="OGE43064.1"/>
    </source>
</evidence>
<protein>
    <recommendedName>
        <fullName evidence="10">Alpha-D-phosphohexomutase alpha/beta/alpha domain-containing protein</fullName>
    </recommendedName>
</protein>
<dbReference type="STRING" id="1797785.A3B45_04655"/>
<keyword evidence="3" id="KW-0479">Metal-binding</keyword>
<keyword evidence="4" id="KW-0460">Magnesium</keyword>
<dbReference type="GO" id="GO:0046872">
    <property type="term" value="F:metal ion binding"/>
    <property type="evidence" value="ECO:0007669"/>
    <property type="project" value="UniProtKB-KW"/>
</dbReference>
<feature type="domain" description="Alpha-D-phosphohexomutase C-terminal" evidence="6">
    <location>
        <begin position="91"/>
        <end position="167"/>
    </location>
</feature>
<dbReference type="Gene3D" id="3.30.310.50">
    <property type="entry name" value="Alpha-D-phosphohexomutase, C-terminal domain"/>
    <property type="match status" value="1"/>
</dbReference>
<name>A0A1F5KQE5_9BACT</name>
<sequence>MYDEIKRLGGNAIMWKTGHSLIKSKMKETGAVLAGEMSGHMFFADRYFGYDDAIYATCRLVEIFSRQRLKKKWFRFSKLLSDLPKTYSTPEIRIDCPDEEKFRVVDRLSNIIGQGEENIGVREIIKIDGIRIIFENGWGLIRGSNTQAVLVLRFEATTQEELIWIKKFIEESLSKVCS</sequence>
<evidence type="ECO:0000256" key="1">
    <source>
        <dbReference type="ARBA" id="ARBA00001946"/>
    </source>
</evidence>
<evidence type="ECO:0000256" key="4">
    <source>
        <dbReference type="ARBA" id="ARBA00022842"/>
    </source>
</evidence>
<evidence type="ECO:0000256" key="5">
    <source>
        <dbReference type="ARBA" id="ARBA00023235"/>
    </source>
</evidence>
<dbReference type="SUPFAM" id="SSF53738">
    <property type="entry name" value="Phosphoglucomutase, first 3 domains"/>
    <property type="match status" value="1"/>
</dbReference>
<dbReference type="InterPro" id="IPR016055">
    <property type="entry name" value="A-D-PHexomutase_a/b/a-I/II/III"/>
</dbReference>
<evidence type="ECO:0000313" key="9">
    <source>
        <dbReference type="Proteomes" id="UP000178565"/>
    </source>
</evidence>
<dbReference type="SUPFAM" id="SSF55957">
    <property type="entry name" value="Phosphoglucomutase, C-terminal domain"/>
    <property type="match status" value="1"/>
</dbReference>
<organism evidence="8 9">
    <name type="scientific">Candidatus Daviesbacteria bacterium RIFCSPLOWO2_01_FULL_39_12</name>
    <dbReference type="NCBI Taxonomy" id="1797785"/>
    <lineage>
        <taxon>Bacteria</taxon>
        <taxon>Candidatus Daviesiibacteriota</taxon>
    </lineage>
</organism>
<reference evidence="8 9" key="1">
    <citation type="journal article" date="2016" name="Nat. Commun.">
        <title>Thousands of microbial genomes shed light on interconnected biogeochemical processes in an aquifer system.</title>
        <authorList>
            <person name="Anantharaman K."/>
            <person name="Brown C.T."/>
            <person name="Hug L.A."/>
            <person name="Sharon I."/>
            <person name="Castelle C.J."/>
            <person name="Probst A.J."/>
            <person name="Thomas B.C."/>
            <person name="Singh A."/>
            <person name="Wilkins M.J."/>
            <person name="Karaoz U."/>
            <person name="Brodie E.L."/>
            <person name="Williams K.H."/>
            <person name="Hubbard S.S."/>
            <person name="Banfield J.F."/>
        </authorList>
    </citation>
    <scope>NUCLEOTIDE SEQUENCE [LARGE SCALE GENOMIC DNA]</scope>
</reference>
<dbReference type="Pfam" id="PF00408">
    <property type="entry name" value="PGM_PMM_IV"/>
    <property type="match status" value="1"/>
</dbReference>
<dbReference type="GO" id="GO:0005975">
    <property type="term" value="P:carbohydrate metabolic process"/>
    <property type="evidence" value="ECO:0007669"/>
    <property type="project" value="InterPro"/>
</dbReference>
<evidence type="ECO:0000256" key="2">
    <source>
        <dbReference type="ARBA" id="ARBA00022553"/>
    </source>
</evidence>